<evidence type="ECO:0000256" key="2">
    <source>
        <dbReference type="PROSITE-ProRule" id="PRU00335"/>
    </source>
</evidence>
<feature type="domain" description="HTH tetR-type" evidence="3">
    <location>
        <begin position="6"/>
        <end position="66"/>
    </location>
</feature>
<dbReference type="AlphaFoldDB" id="A0A6J4NRP1"/>
<dbReference type="InterPro" id="IPR050109">
    <property type="entry name" value="HTH-type_TetR-like_transc_reg"/>
</dbReference>
<dbReference type="Pfam" id="PF00440">
    <property type="entry name" value="TetR_N"/>
    <property type="match status" value="1"/>
</dbReference>
<dbReference type="PROSITE" id="PS50977">
    <property type="entry name" value="HTH_TETR_2"/>
    <property type="match status" value="1"/>
</dbReference>
<dbReference type="InterPro" id="IPR001647">
    <property type="entry name" value="HTH_TetR"/>
</dbReference>
<protein>
    <recommendedName>
        <fullName evidence="3">HTH tetR-type domain-containing protein</fullName>
    </recommendedName>
</protein>
<sequence length="193" mass="20672">MRQTAAEIDHAILDVAAGIFATYGFTHSSVQQIADAVGYSKPGLLHRFGSKEALHRAVLTEVSDTVQDIVGHAVAHSDQPDQVTQVLELMTLKALERPGMVQMMLRAFESDGDEPGVEAIQGLGYRLVDALDHPLSSPAERLRVVLAVKLIVTAAMTQHSKVDADLHVDREELVPMIVSLAAHVLGASNGVPA</sequence>
<dbReference type="InterPro" id="IPR009057">
    <property type="entry name" value="Homeodomain-like_sf"/>
</dbReference>
<dbReference type="Gene3D" id="1.10.357.10">
    <property type="entry name" value="Tetracycline Repressor, domain 2"/>
    <property type="match status" value="1"/>
</dbReference>
<accession>A0A6J4NRP1</accession>
<feature type="DNA-binding region" description="H-T-H motif" evidence="2">
    <location>
        <begin position="29"/>
        <end position="48"/>
    </location>
</feature>
<dbReference type="GO" id="GO:0003700">
    <property type="term" value="F:DNA-binding transcription factor activity"/>
    <property type="evidence" value="ECO:0007669"/>
    <property type="project" value="TreeGrafter"/>
</dbReference>
<dbReference type="EMBL" id="CADCUK010000206">
    <property type="protein sequence ID" value="CAA9395439.1"/>
    <property type="molecule type" value="Genomic_DNA"/>
</dbReference>
<dbReference type="PRINTS" id="PR00455">
    <property type="entry name" value="HTHTETR"/>
</dbReference>
<dbReference type="PANTHER" id="PTHR30055:SF146">
    <property type="entry name" value="HTH-TYPE TRANSCRIPTIONAL DUAL REGULATOR CECR"/>
    <property type="match status" value="1"/>
</dbReference>
<dbReference type="PANTHER" id="PTHR30055">
    <property type="entry name" value="HTH-TYPE TRANSCRIPTIONAL REGULATOR RUTR"/>
    <property type="match status" value="1"/>
</dbReference>
<gene>
    <name evidence="4" type="ORF">AVDCRST_MAG47-3097</name>
</gene>
<dbReference type="SUPFAM" id="SSF46689">
    <property type="entry name" value="Homeodomain-like"/>
    <property type="match status" value="1"/>
</dbReference>
<organism evidence="4">
    <name type="scientific">uncultured Nocardioidaceae bacterium</name>
    <dbReference type="NCBI Taxonomy" id="253824"/>
    <lineage>
        <taxon>Bacteria</taxon>
        <taxon>Bacillati</taxon>
        <taxon>Actinomycetota</taxon>
        <taxon>Actinomycetes</taxon>
        <taxon>Propionibacteriales</taxon>
        <taxon>Nocardioidaceae</taxon>
        <taxon>environmental samples</taxon>
    </lineage>
</organism>
<evidence type="ECO:0000313" key="4">
    <source>
        <dbReference type="EMBL" id="CAA9395439.1"/>
    </source>
</evidence>
<dbReference type="GO" id="GO:0000976">
    <property type="term" value="F:transcription cis-regulatory region binding"/>
    <property type="evidence" value="ECO:0007669"/>
    <property type="project" value="TreeGrafter"/>
</dbReference>
<evidence type="ECO:0000256" key="1">
    <source>
        <dbReference type="ARBA" id="ARBA00023125"/>
    </source>
</evidence>
<keyword evidence="1 2" id="KW-0238">DNA-binding</keyword>
<evidence type="ECO:0000259" key="3">
    <source>
        <dbReference type="PROSITE" id="PS50977"/>
    </source>
</evidence>
<reference evidence="4" key="1">
    <citation type="submission" date="2020-02" db="EMBL/GenBank/DDBJ databases">
        <authorList>
            <person name="Meier V. D."/>
        </authorList>
    </citation>
    <scope>NUCLEOTIDE SEQUENCE</scope>
    <source>
        <strain evidence="4">AVDCRST_MAG47</strain>
    </source>
</reference>
<proteinExistence type="predicted"/>
<name>A0A6J4NRP1_9ACTN</name>